<name>A0A8T2UU18_CERRI</name>
<feature type="domain" description="C2H2-type" evidence="2">
    <location>
        <begin position="147"/>
        <end position="170"/>
    </location>
</feature>
<dbReference type="PANTHER" id="PTHR21354">
    <property type="entry name" value="ZINC FINGER PROTEIN 511"/>
    <property type="match status" value="1"/>
</dbReference>
<dbReference type="PROSITE" id="PS00028">
    <property type="entry name" value="ZINC_FINGER_C2H2_1"/>
    <property type="match status" value="2"/>
</dbReference>
<dbReference type="InterPro" id="IPR039258">
    <property type="entry name" value="ZNF511"/>
</dbReference>
<evidence type="ECO:0000313" key="3">
    <source>
        <dbReference type="EMBL" id="KAH7437396.1"/>
    </source>
</evidence>
<sequence length="278" mass="31802">MELDEPKSQSQEERSRPPIADSAFIFPVWRATRRKHLPDSIFFASGNLERELLAKQVVLEITDEEKLRISCLEEEKQWRMQCPVVGCKAKLNGLQELETHFFTRHTAVCSVCSRVFPTTRLLDLHICESHDSFFQAKVARGHPMFKCLVDGCEAKFLNDASRHQHLVDKHKFPRSYEFHRKRHLSQKQRQRLHKHQGKAKPQDGASASQENDNICESKEGVLQEESAMEVEALTSAVSKLNTGDFLPSNVSFGRRHSRAFAFSAPRGRGRHKSKLNAG</sequence>
<feature type="compositionally biased region" description="Basic residues" evidence="1">
    <location>
        <begin position="179"/>
        <end position="198"/>
    </location>
</feature>
<keyword evidence="4" id="KW-1185">Reference proteome</keyword>
<proteinExistence type="predicted"/>
<dbReference type="EMBL" id="CM035410">
    <property type="protein sequence ID" value="KAH7437396.1"/>
    <property type="molecule type" value="Genomic_DNA"/>
</dbReference>
<dbReference type="PANTHER" id="PTHR21354:SF0">
    <property type="entry name" value="ZINC FINGER PROTEIN 511"/>
    <property type="match status" value="1"/>
</dbReference>
<organism evidence="3 4">
    <name type="scientific">Ceratopteris richardii</name>
    <name type="common">Triangle waterfern</name>
    <dbReference type="NCBI Taxonomy" id="49495"/>
    <lineage>
        <taxon>Eukaryota</taxon>
        <taxon>Viridiplantae</taxon>
        <taxon>Streptophyta</taxon>
        <taxon>Embryophyta</taxon>
        <taxon>Tracheophyta</taxon>
        <taxon>Polypodiopsida</taxon>
        <taxon>Polypodiidae</taxon>
        <taxon>Polypodiales</taxon>
        <taxon>Pteridineae</taxon>
        <taxon>Pteridaceae</taxon>
        <taxon>Parkerioideae</taxon>
        <taxon>Ceratopteris</taxon>
    </lineage>
</organism>
<evidence type="ECO:0000256" key="1">
    <source>
        <dbReference type="SAM" id="MobiDB-lite"/>
    </source>
</evidence>
<feature type="region of interest" description="Disordered" evidence="1">
    <location>
        <begin position="179"/>
        <end position="212"/>
    </location>
</feature>
<dbReference type="InterPro" id="IPR013087">
    <property type="entry name" value="Znf_C2H2_type"/>
</dbReference>
<evidence type="ECO:0000313" key="4">
    <source>
        <dbReference type="Proteomes" id="UP000825935"/>
    </source>
</evidence>
<accession>A0A8T2UU18</accession>
<dbReference type="OMA" id="LEDYQHH"/>
<evidence type="ECO:0000259" key="2">
    <source>
        <dbReference type="PROSITE" id="PS00028"/>
    </source>
</evidence>
<dbReference type="AlphaFoldDB" id="A0A8T2UU18"/>
<comment type="caution">
    <text evidence="3">The sequence shown here is derived from an EMBL/GenBank/DDBJ whole genome shotgun (WGS) entry which is preliminary data.</text>
</comment>
<dbReference type="SMART" id="SM00355">
    <property type="entry name" value="ZnF_C2H2"/>
    <property type="match status" value="3"/>
</dbReference>
<dbReference type="Proteomes" id="UP000825935">
    <property type="component" value="Chromosome 5"/>
</dbReference>
<feature type="domain" description="C2H2-type" evidence="2">
    <location>
        <begin position="109"/>
        <end position="130"/>
    </location>
</feature>
<protein>
    <recommendedName>
        <fullName evidence="2">C2H2-type domain-containing protein</fullName>
    </recommendedName>
</protein>
<gene>
    <name evidence="3" type="ORF">KP509_05G069200</name>
</gene>
<dbReference type="OrthoDB" id="18440at2759"/>
<reference evidence="3" key="1">
    <citation type="submission" date="2021-08" db="EMBL/GenBank/DDBJ databases">
        <title>WGS assembly of Ceratopteris richardii.</title>
        <authorList>
            <person name="Marchant D.B."/>
            <person name="Chen G."/>
            <person name="Jenkins J."/>
            <person name="Shu S."/>
            <person name="Leebens-Mack J."/>
            <person name="Grimwood J."/>
            <person name="Schmutz J."/>
            <person name="Soltis P."/>
            <person name="Soltis D."/>
            <person name="Chen Z.-H."/>
        </authorList>
    </citation>
    <scope>NUCLEOTIDE SEQUENCE</scope>
    <source>
        <strain evidence="3">Whitten #5841</strain>
        <tissue evidence="3">Leaf</tissue>
    </source>
</reference>